<dbReference type="InterPro" id="IPR036249">
    <property type="entry name" value="Thioredoxin-like_sf"/>
</dbReference>
<dbReference type="InterPro" id="IPR050553">
    <property type="entry name" value="Thioredoxin_ResA/DsbE_sf"/>
</dbReference>
<comment type="caution">
    <text evidence="3">The sequence shown here is derived from an EMBL/GenBank/DDBJ whole genome shotgun (WGS) entry which is preliminary data.</text>
</comment>
<evidence type="ECO:0000259" key="2">
    <source>
        <dbReference type="PROSITE" id="PS51352"/>
    </source>
</evidence>
<name>A0ABR9T362_9SPHI</name>
<gene>
    <name evidence="3" type="ORF">C4F40_03435</name>
</gene>
<dbReference type="PROSITE" id="PS51352">
    <property type="entry name" value="THIOREDOXIN_2"/>
    <property type="match status" value="1"/>
</dbReference>
<dbReference type="SUPFAM" id="SSF52833">
    <property type="entry name" value="Thioredoxin-like"/>
    <property type="match status" value="1"/>
</dbReference>
<reference evidence="3 4" key="1">
    <citation type="submission" date="2018-02" db="EMBL/GenBank/DDBJ databases">
        <title>Sphingobacterium KA21.</title>
        <authorList>
            <person name="Vasarhelyi B.M."/>
            <person name="Deshmukh S."/>
            <person name="Balint B."/>
            <person name="Kukolya J."/>
        </authorList>
    </citation>
    <scope>NUCLEOTIDE SEQUENCE [LARGE SCALE GENOMIC DNA]</scope>
    <source>
        <strain evidence="3 4">Ka21</strain>
    </source>
</reference>
<dbReference type="RefSeq" id="WP_196937486.1">
    <property type="nucleotide sequence ID" value="NZ_MU158689.1"/>
</dbReference>
<dbReference type="PANTHER" id="PTHR42852">
    <property type="entry name" value="THIOL:DISULFIDE INTERCHANGE PROTEIN DSBE"/>
    <property type="match status" value="1"/>
</dbReference>
<accession>A0ABR9T362</accession>
<dbReference type="PANTHER" id="PTHR42852:SF13">
    <property type="entry name" value="PROTEIN DIPZ"/>
    <property type="match status" value="1"/>
</dbReference>
<proteinExistence type="predicted"/>
<feature type="domain" description="Thioredoxin" evidence="2">
    <location>
        <begin position="357"/>
        <end position="505"/>
    </location>
</feature>
<dbReference type="Pfam" id="PF13905">
    <property type="entry name" value="Thioredoxin_8"/>
    <property type="match status" value="1"/>
</dbReference>
<evidence type="ECO:0000313" key="4">
    <source>
        <dbReference type="Proteomes" id="UP000618319"/>
    </source>
</evidence>
<organism evidence="3 4">
    <name type="scientific">Sphingobacterium pedocola</name>
    <dbReference type="NCBI Taxonomy" id="2082722"/>
    <lineage>
        <taxon>Bacteria</taxon>
        <taxon>Pseudomonadati</taxon>
        <taxon>Bacteroidota</taxon>
        <taxon>Sphingobacteriia</taxon>
        <taxon>Sphingobacteriales</taxon>
        <taxon>Sphingobacteriaceae</taxon>
        <taxon>Sphingobacterium</taxon>
    </lineage>
</organism>
<feature type="signal peptide" evidence="1">
    <location>
        <begin position="1"/>
        <end position="22"/>
    </location>
</feature>
<evidence type="ECO:0000256" key="1">
    <source>
        <dbReference type="SAM" id="SignalP"/>
    </source>
</evidence>
<dbReference type="InterPro" id="IPR012336">
    <property type="entry name" value="Thioredoxin-like_fold"/>
</dbReference>
<dbReference type="Proteomes" id="UP000618319">
    <property type="component" value="Unassembled WGS sequence"/>
</dbReference>
<sequence length="505" mass="58649">MRNKIIIGLVVYLLLATGAASAQKYAKLSVRQDNNTKFYIEEIAFTKLNKQINSRSSTDLSEFTLKLDSGVSDIMLPVDDQFCYYWLRYSVKDTTGKYVANQNTDAPEGRPFILLENDSLELSYEFFDGRNPKIAYLRCFFDGKNKDFYRFQFNPFFVDQAGDELHARLLDKTRYYIPNEFIRLADLYVRKVQAASSSILEFLRIDSLVKEMLVADHVTHVLDRTYSMMHSYYLANPEITKLELAKLYDDIDMLVYLEGFSPIGLERSYYTANVMYRKLIRQMNLRSYDAACKFDEDLLYYTADEMFNEIIKIKNERLRSKLIREWYVQLYNIGKLDIDDYRERLGEILLAPYNEILAVNSAAVEYEFVDMDGKSIKLSDFRGKVVLLDWWFTGCTGCKILAPKIKQAKQLFTENPDIVFVSISIDKHFDVWSRSLESEEYTSSEATNLYTGGLGKGHPMIADFDIIGYPKLILIDKNGMPVAEHVPDPRVDVEGFVHFLKTYIE</sequence>
<dbReference type="Gene3D" id="3.40.30.10">
    <property type="entry name" value="Glutaredoxin"/>
    <property type="match status" value="1"/>
</dbReference>
<dbReference type="EMBL" id="PSKQ01000017">
    <property type="protein sequence ID" value="MBE8719780.1"/>
    <property type="molecule type" value="Genomic_DNA"/>
</dbReference>
<dbReference type="CDD" id="cd02966">
    <property type="entry name" value="TlpA_like_family"/>
    <property type="match status" value="1"/>
</dbReference>
<evidence type="ECO:0000313" key="3">
    <source>
        <dbReference type="EMBL" id="MBE8719780.1"/>
    </source>
</evidence>
<keyword evidence="4" id="KW-1185">Reference proteome</keyword>
<dbReference type="InterPro" id="IPR013766">
    <property type="entry name" value="Thioredoxin_domain"/>
</dbReference>
<protein>
    <recommendedName>
        <fullName evidence="2">Thioredoxin domain-containing protein</fullName>
    </recommendedName>
</protein>
<keyword evidence="1" id="KW-0732">Signal</keyword>
<feature type="chain" id="PRO_5046815555" description="Thioredoxin domain-containing protein" evidence="1">
    <location>
        <begin position="23"/>
        <end position="505"/>
    </location>
</feature>